<evidence type="ECO:0000259" key="1">
    <source>
        <dbReference type="PROSITE" id="PS50995"/>
    </source>
</evidence>
<dbReference type="InterPro" id="IPR036390">
    <property type="entry name" value="WH_DNA-bd_sf"/>
</dbReference>
<dbReference type="Pfam" id="PF12802">
    <property type="entry name" value="MarR_2"/>
    <property type="match status" value="1"/>
</dbReference>
<accession>A0A4P6FB84</accession>
<dbReference type="Gene3D" id="1.10.10.10">
    <property type="entry name" value="Winged helix-like DNA-binding domain superfamily/Winged helix DNA-binding domain"/>
    <property type="match status" value="1"/>
</dbReference>
<reference evidence="2 3" key="1">
    <citation type="submission" date="2019-01" db="EMBL/GenBank/DDBJ databases">
        <title>Genome sequencing of strain FW100M-8.</title>
        <authorList>
            <person name="Heo J."/>
            <person name="Kim S.-J."/>
            <person name="Kim J.-S."/>
            <person name="Hong S.-B."/>
            <person name="Kwon S.-W."/>
        </authorList>
    </citation>
    <scope>NUCLEOTIDE SEQUENCE [LARGE SCALE GENOMIC DNA]</scope>
    <source>
        <strain evidence="2 3">FW100M-8</strain>
    </source>
</reference>
<dbReference type="GO" id="GO:0006950">
    <property type="term" value="P:response to stress"/>
    <property type="evidence" value="ECO:0007669"/>
    <property type="project" value="TreeGrafter"/>
</dbReference>
<dbReference type="Proteomes" id="UP000291259">
    <property type="component" value="Chromosome"/>
</dbReference>
<proteinExistence type="predicted"/>
<dbReference type="AlphaFoldDB" id="A0A4P6FB84"/>
<dbReference type="PROSITE" id="PS50995">
    <property type="entry name" value="HTH_MARR_2"/>
    <property type="match status" value="1"/>
</dbReference>
<dbReference type="KEGG" id="agf:ET445_06825"/>
<dbReference type="PANTHER" id="PTHR33164:SF104">
    <property type="entry name" value="TRANSCRIPTIONAL REGULATORY PROTEIN"/>
    <property type="match status" value="1"/>
</dbReference>
<dbReference type="SMART" id="SM00347">
    <property type="entry name" value="HTH_MARR"/>
    <property type="match status" value="1"/>
</dbReference>
<feature type="domain" description="HTH marR-type" evidence="1">
    <location>
        <begin position="27"/>
        <end position="162"/>
    </location>
</feature>
<dbReference type="InterPro" id="IPR039422">
    <property type="entry name" value="MarR/SlyA-like"/>
</dbReference>
<keyword evidence="3" id="KW-1185">Reference proteome</keyword>
<protein>
    <submittedName>
        <fullName evidence="2">MarR family transcriptional regulator</fullName>
    </submittedName>
</protein>
<dbReference type="InterPro" id="IPR000835">
    <property type="entry name" value="HTH_MarR-typ"/>
</dbReference>
<dbReference type="GO" id="GO:0003700">
    <property type="term" value="F:DNA-binding transcription factor activity"/>
    <property type="evidence" value="ECO:0007669"/>
    <property type="project" value="InterPro"/>
</dbReference>
<organism evidence="2 3">
    <name type="scientific">Agromyces protaetiae</name>
    <dbReference type="NCBI Taxonomy" id="2509455"/>
    <lineage>
        <taxon>Bacteria</taxon>
        <taxon>Bacillati</taxon>
        <taxon>Actinomycetota</taxon>
        <taxon>Actinomycetes</taxon>
        <taxon>Micrococcales</taxon>
        <taxon>Microbacteriaceae</taxon>
        <taxon>Agromyces</taxon>
    </lineage>
</organism>
<dbReference type="RefSeq" id="WP_129190034.1">
    <property type="nucleotide sequence ID" value="NZ_CP035491.1"/>
</dbReference>
<dbReference type="EMBL" id="CP035491">
    <property type="protein sequence ID" value="QAY73104.1"/>
    <property type="molecule type" value="Genomic_DNA"/>
</dbReference>
<name>A0A4P6FB84_9MICO</name>
<sequence>MSRPDEDDVDAIIDAWSEILPDVDLTPLDVMSRLRRVAGDLQRARERAFSAAGLRAWEFDILSLLRKAPGDGTMTPSQLSASTRTATGTITYRLDRLTARGLIARHGHPDDLRSRLIELLPEGRTRVEDAMRELVAAEARMLDGLTPAQVATVVESLRAIAATTAAAHVGRSRA</sequence>
<dbReference type="SUPFAM" id="SSF46785">
    <property type="entry name" value="Winged helix' DNA-binding domain"/>
    <property type="match status" value="1"/>
</dbReference>
<dbReference type="PANTHER" id="PTHR33164">
    <property type="entry name" value="TRANSCRIPTIONAL REGULATOR, MARR FAMILY"/>
    <property type="match status" value="1"/>
</dbReference>
<gene>
    <name evidence="2" type="ORF">ET445_06825</name>
</gene>
<evidence type="ECO:0000313" key="2">
    <source>
        <dbReference type="EMBL" id="QAY73104.1"/>
    </source>
</evidence>
<dbReference type="InterPro" id="IPR036388">
    <property type="entry name" value="WH-like_DNA-bd_sf"/>
</dbReference>
<evidence type="ECO:0000313" key="3">
    <source>
        <dbReference type="Proteomes" id="UP000291259"/>
    </source>
</evidence>
<dbReference type="OrthoDB" id="3237509at2"/>